<name>W9GU35_9PROT</name>
<dbReference type="OrthoDB" id="9804460at2"/>
<organism evidence="2 3">
    <name type="scientific">Skermanella stibiiresistens SB22</name>
    <dbReference type="NCBI Taxonomy" id="1385369"/>
    <lineage>
        <taxon>Bacteria</taxon>
        <taxon>Pseudomonadati</taxon>
        <taxon>Pseudomonadota</taxon>
        <taxon>Alphaproteobacteria</taxon>
        <taxon>Rhodospirillales</taxon>
        <taxon>Azospirillaceae</taxon>
        <taxon>Skermanella</taxon>
    </lineage>
</organism>
<reference evidence="2 3" key="1">
    <citation type="submission" date="2013-08" db="EMBL/GenBank/DDBJ databases">
        <title>The genome sequence of Skermanella stibiiresistens.</title>
        <authorList>
            <person name="Zhu W."/>
            <person name="Wang G."/>
        </authorList>
    </citation>
    <scope>NUCLEOTIDE SEQUENCE [LARGE SCALE GENOMIC DNA]</scope>
    <source>
        <strain evidence="2 3">SB22</strain>
    </source>
</reference>
<dbReference type="SUPFAM" id="SSF52540">
    <property type="entry name" value="P-loop containing nucleoside triphosphate hydrolases"/>
    <property type="match status" value="1"/>
</dbReference>
<dbReference type="PANTHER" id="PTHR13696">
    <property type="entry name" value="P-LOOP CONTAINING NUCLEOSIDE TRIPHOSPHATE HYDROLASE"/>
    <property type="match status" value="1"/>
</dbReference>
<evidence type="ECO:0000259" key="1">
    <source>
        <dbReference type="Pfam" id="PF13614"/>
    </source>
</evidence>
<dbReference type="InterPro" id="IPR050678">
    <property type="entry name" value="DNA_Partitioning_ATPase"/>
</dbReference>
<dbReference type="STRING" id="1385369.N825_17550"/>
<evidence type="ECO:0000313" key="2">
    <source>
        <dbReference type="EMBL" id="EWY37415.1"/>
    </source>
</evidence>
<dbReference type="AlphaFoldDB" id="W9GU35"/>
<dbReference type="RefSeq" id="WP_037458829.1">
    <property type="nucleotide sequence ID" value="NZ_AVFL01000026.1"/>
</dbReference>
<dbReference type="CDD" id="cd02042">
    <property type="entry name" value="ParAB_family"/>
    <property type="match status" value="1"/>
</dbReference>
<dbReference type="InterPro" id="IPR027417">
    <property type="entry name" value="P-loop_NTPase"/>
</dbReference>
<comment type="caution">
    <text evidence="2">The sequence shown here is derived from an EMBL/GenBank/DDBJ whole genome shotgun (WGS) entry which is preliminary data.</text>
</comment>
<dbReference type="InterPro" id="IPR025669">
    <property type="entry name" value="AAA_dom"/>
</dbReference>
<dbReference type="PANTHER" id="PTHR13696:SF99">
    <property type="entry name" value="COBYRINIC ACID AC-DIAMIDE SYNTHASE"/>
    <property type="match status" value="1"/>
</dbReference>
<gene>
    <name evidence="2" type="ORF">N825_17550</name>
</gene>
<protein>
    <recommendedName>
        <fullName evidence="1">AAA domain-containing protein</fullName>
    </recommendedName>
</protein>
<sequence>MKTIAFFGIQGRTGKTTLVYHLAWMMAERGLRVMMVDLDPQADLTVWSLGKERVQDLLHQATPPTISSALAPLVQEHGNDAMPIIGERLSERIVLLPGDLGLSQYDNLLWNAWHRHVSQPPDPSAFHRMNAMNRMIQLHAQHYEVDVALVDLAPNLGAINQAALTAMDDVVFPLIPDFNSVLGLRSMGPALKDWRMAWKGMADDFAASLPANEMPRGETRPIGYVLSPISMYGNRPAANDQSTADAIEAAYVEHVTSGRPLADGANCLGQIKNYQSLVEMAREAHKPMFHLRPADGTFGGHQRAAQETHHVFAALAQRIANRAGLRFPDT</sequence>
<dbReference type="EMBL" id="AVFL01000026">
    <property type="protein sequence ID" value="EWY37415.1"/>
    <property type="molecule type" value="Genomic_DNA"/>
</dbReference>
<accession>W9GU35</accession>
<feature type="domain" description="AAA" evidence="1">
    <location>
        <begin position="1"/>
        <end position="189"/>
    </location>
</feature>
<dbReference type="Gene3D" id="3.40.50.300">
    <property type="entry name" value="P-loop containing nucleotide triphosphate hydrolases"/>
    <property type="match status" value="1"/>
</dbReference>
<keyword evidence="3" id="KW-1185">Reference proteome</keyword>
<dbReference type="Pfam" id="PF13614">
    <property type="entry name" value="AAA_31"/>
    <property type="match status" value="1"/>
</dbReference>
<dbReference type="Proteomes" id="UP000019486">
    <property type="component" value="Unassembled WGS sequence"/>
</dbReference>
<proteinExistence type="predicted"/>
<evidence type="ECO:0000313" key="3">
    <source>
        <dbReference type="Proteomes" id="UP000019486"/>
    </source>
</evidence>